<dbReference type="OrthoDB" id="71302at2759"/>
<feature type="region of interest" description="Disordered" evidence="2">
    <location>
        <begin position="1"/>
        <end position="33"/>
    </location>
</feature>
<feature type="domain" description="BHLH" evidence="3">
    <location>
        <begin position="40"/>
        <end position="88"/>
    </location>
</feature>
<dbReference type="GO" id="GO:0005634">
    <property type="term" value="C:nucleus"/>
    <property type="evidence" value="ECO:0007669"/>
    <property type="project" value="TreeGrafter"/>
</dbReference>
<evidence type="ECO:0000313" key="4">
    <source>
        <dbReference type="EMBL" id="RCH83988.1"/>
    </source>
</evidence>
<dbReference type="PANTHER" id="PTHR47787:SF1">
    <property type="entry name" value="CENTROMERE-BINDING PROTEIN 1"/>
    <property type="match status" value="1"/>
</dbReference>
<gene>
    <name evidence="4" type="primary">CBF1_2</name>
    <name evidence="4" type="ORF">CU098_008487</name>
</gene>
<keyword evidence="1" id="KW-0175">Coiled coil</keyword>
<protein>
    <submittedName>
        <fullName evidence="4">Basic helix-loop-helix protein</fullName>
    </submittedName>
</protein>
<evidence type="ECO:0000256" key="2">
    <source>
        <dbReference type="SAM" id="MobiDB-lite"/>
    </source>
</evidence>
<dbReference type="Gene3D" id="4.10.280.10">
    <property type="entry name" value="Helix-loop-helix DNA-binding domain"/>
    <property type="match status" value="1"/>
</dbReference>
<comment type="caution">
    <text evidence="4">The sequence shown here is derived from an EMBL/GenBank/DDBJ whole genome shotgun (WGS) entry which is preliminary data.</text>
</comment>
<reference evidence="4 5" key="1">
    <citation type="journal article" date="2018" name="G3 (Bethesda)">
        <title>Phylogenetic and Phylogenomic Definition of Rhizopus Species.</title>
        <authorList>
            <person name="Gryganskyi A.P."/>
            <person name="Golan J."/>
            <person name="Dolatabadi S."/>
            <person name="Mondo S."/>
            <person name="Robb S."/>
            <person name="Idnurm A."/>
            <person name="Muszewska A."/>
            <person name="Steczkiewicz K."/>
            <person name="Masonjones S."/>
            <person name="Liao H.L."/>
            <person name="Gajdeczka M.T."/>
            <person name="Anike F."/>
            <person name="Vuek A."/>
            <person name="Anishchenko I.M."/>
            <person name="Voigt K."/>
            <person name="de Hoog G.S."/>
            <person name="Smith M.E."/>
            <person name="Heitman J."/>
            <person name="Vilgalys R."/>
            <person name="Stajich J.E."/>
        </authorList>
    </citation>
    <scope>NUCLEOTIDE SEQUENCE [LARGE SCALE GENOMIC DNA]</scope>
    <source>
        <strain evidence="4 5">LSU 92-RS-03</strain>
    </source>
</reference>
<dbReference type="GO" id="GO:0046983">
    <property type="term" value="F:protein dimerization activity"/>
    <property type="evidence" value="ECO:0007669"/>
    <property type="project" value="InterPro"/>
</dbReference>
<dbReference type="Pfam" id="PF00010">
    <property type="entry name" value="HLH"/>
    <property type="match status" value="1"/>
</dbReference>
<feature type="coiled-coil region" evidence="1">
    <location>
        <begin position="96"/>
        <end position="130"/>
    </location>
</feature>
<sequence>MTAQQTADLRALHDSIQLGPTTTEPTDDRPEVGSIEWHQRRRESHKLVERKRREAINDGINKIALIVPGCEKNKGSILNRAADYIKQLKEQEVTLLEKVSLEKLLTEQSVKQLRQELGLVQKKVNDLTSQADVMKKELDVVLAENEMLKGRLKCSLD</sequence>
<name>A0A367J222_RHIST</name>
<evidence type="ECO:0000259" key="3">
    <source>
        <dbReference type="PROSITE" id="PS50888"/>
    </source>
</evidence>
<dbReference type="InterPro" id="IPR011598">
    <property type="entry name" value="bHLH_dom"/>
</dbReference>
<keyword evidence="5" id="KW-1185">Reference proteome</keyword>
<dbReference type="SUPFAM" id="SSF47459">
    <property type="entry name" value="HLH, helix-loop-helix DNA-binding domain"/>
    <property type="match status" value="1"/>
</dbReference>
<dbReference type="Proteomes" id="UP000253551">
    <property type="component" value="Unassembled WGS sequence"/>
</dbReference>
<evidence type="ECO:0000256" key="1">
    <source>
        <dbReference type="SAM" id="Coils"/>
    </source>
</evidence>
<evidence type="ECO:0000313" key="5">
    <source>
        <dbReference type="Proteomes" id="UP000253551"/>
    </source>
</evidence>
<dbReference type="PANTHER" id="PTHR47787">
    <property type="entry name" value="CENTROMERE-BINDING PROTEIN 1"/>
    <property type="match status" value="1"/>
</dbReference>
<dbReference type="GO" id="GO:0003700">
    <property type="term" value="F:DNA-binding transcription factor activity"/>
    <property type="evidence" value="ECO:0007669"/>
    <property type="project" value="TreeGrafter"/>
</dbReference>
<dbReference type="PROSITE" id="PS50888">
    <property type="entry name" value="BHLH"/>
    <property type="match status" value="1"/>
</dbReference>
<accession>A0A367J222</accession>
<proteinExistence type="predicted"/>
<dbReference type="AlphaFoldDB" id="A0A367J222"/>
<dbReference type="SMART" id="SM00353">
    <property type="entry name" value="HLH"/>
    <property type="match status" value="1"/>
</dbReference>
<dbReference type="EMBL" id="PJQM01004575">
    <property type="protein sequence ID" value="RCH83988.1"/>
    <property type="molecule type" value="Genomic_DNA"/>
</dbReference>
<dbReference type="InterPro" id="IPR036638">
    <property type="entry name" value="HLH_DNA-bd_sf"/>
</dbReference>
<organism evidence="4 5">
    <name type="scientific">Rhizopus stolonifer</name>
    <name type="common">Rhizopus nigricans</name>
    <dbReference type="NCBI Taxonomy" id="4846"/>
    <lineage>
        <taxon>Eukaryota</taxon>
        <taxon>Fungi</taxon>
        <taxon>Fungi incertae sedis</taxon>
        <taxon>Mucoromycota</taxon>
        <taxon>Mucoromycotina</taxon>
        <taxon>Mucoromycetes</taxon>
        <taxon>Mucorales</taxon>
        <taxon>Mucorineae</taxon>
        <taxon>Rhizopodaceae</taxon>
        <taxon>Rhizopus</taxon>
    </lineage>
</organism>
<dbReference type="STRING" id="4846.A0A367J222"/>